<organism evidence="2 3">
    <name type="scientific">Dethiosulfatibacter aminovorans DSM 17477</name>
    <dbReference type="NCBI Taxonomy" id="1121476"/>
    <lineage>
        <taxon>Bacteria</taxon>
        <taxon>Bacillati</taxon>
        <taxon>Bacillota</taxon>
        <taxon>Tissierellia</taxon>
        <taxon>Dethiosulfatibacter</taxon>
    </lineage>
</organism>
<evidence type="ECO:0000256" key="1">
    <source>
        <dbReference type="SAM" id="SignalP"/>
    </source>
</evidence>
<gene>
    <name evidence="2" type="ORF">SAMN02745751_03225</name>
</gene>
<dbReference type="Proteomes" id="UP000184052">
    <property type="component" value="Unassembled WGS sequence"/>
</dbReference>
<dbReference type="AlphaFoldDB" id="A0A1M6LND1"/>
<protein>
    <submittedName>
        <fullName evidence="2">Uncharacterized protein</fullName>
    </submittedName>
</protein>
<evidence type="ECO:0000313" key="2">
    <source>
        <dbReference type="EMBL" id="SHJ72653.1"/>
    </source>
</evidence>
<feature type="signal peptide" evidence="1">
    <location>
        <begin position="1"/>
        <end position="21"/>
    </location>
</feature>
<dbReference type="EMBL" id="FQZL01000033">
    <property type="protein sequence ID" value="SHJ72653.1"/>
    <property type="molecule type" value="Genomic_DNA"/>
</dbReference>
<dbReference type="OrthoDB" id="9758506at2"/>
<dbReference type="RefSeq" id="WP_073050590.1">
    <property type="nucleotide sequence ID" value="NZ_FQZL01000033.1"/>
</dbReference>
<accession>A0A1M6LND1</accession>
<name>A0A1M6LND1_9FIRM</name>
<keyword evidence="3" id="KW-1185">Reference proteome</keyword>
<dbReference type="STRING" id="1121476.SAMN02745751_03225"/>
<sequence length="131" mass="14126">MKRIKYYMTAAVIAIIAIACSKGCEPVEWIETNSFGLTPLGIYTGVDMVSVDYAKVVDYEPVKCLEAKGHGFTPLGSYTGVDLASIDYAKVVDESLGEAGSKIIFDDAKVETIALLSSNSSAPLHYYTTIE</sequence>
<proteinExistence type="predicted"/>
<reference evidence="2 3" key="1">
    <citation type="submission" date="2016-11" db="EMBL/GenBank/DDBJ databases">
        <authorList>
            <person name="Jaros S."/>
            <person name="Januszkiewicz K."/>
            <person name="Wedrychowicz H."/>
        </authorList>
    </citation>
    <scope>NUCLEOTIDE SEQUENCE [LARGE SCALE GENOMIC DNA]</scope>
    <source>
        <strain evidence="2 3">DSM 17477</strain>
    </source>
</reference>
<evidence type="ECO:0000313" key="3">
    <source>
        <dbReference type="Proteomes" id="UP000184052"/>
    </source>
</evidence>
<dbReference type="PROSITE" id="PS51257">
    <property type="entry name" value="PROKAR_LIPOPROTEIN"/>
    <property type="match status" value="1"/>
</dbReference>
<keyword evidence="1" id="KW-0732">Signal</keyword>
<feature type="chain" id="PRO_5038412821" evidence="1">
    <location>
        <begin position="22"/>
        <end position="131"/>
    </location>
</feature>